<sequence length="157" mass="17984">MKRERPVIGWREWVELPELIDLPIKAKIDSGARTSSIHSFGTRRFYDGGAPWVEFLLHPIQRHATPEIAAVAPIKDERWVKSSNGEAEKRIVIETAARLGEIEWTIELTLASRDVMGFRMLLGREAIRRRFLIDPGRSFRQSDRHPAVIESLEQASS</sequence>
<dbReference type="InterPro" id="IPR021109">
    <property type="entry name" value="Peptidase_aspartic_dom_sf"/>
</dbReference>
<dbReference type="PANTHER" id="PTHR38037:SF1">
    <property type="entry name" value="ATP-DEPENDENT ZINC PROTEASE DOMAIN-CONTAINING PROTEIN-RELATED"/>
    <property type="match status" value="1"/>
</dbReference>
<keyword evidence="2" id="KW-0645">Protease</keyword>
<dbReference type="AlphaFoldDB" id="A0A2U2J1T9"/>
<dbReference type="GO" id="GO:0008233">
    <property type="term" value="F:peptidase activity"/>
    <property type="evidence" value="ECO:0007669"/>
    <property type="project" value="UniProtKB-KW"/>
</dbReference>
<evidence type="ECO:0000313" key="3">
    <source>
        <dbReference type="Proteomes" id="UP000245916"/>
    </source>
</evidence>
<gene>
    <name evidence="2" type="ORF">DF286_05080</name>
</gene>
<dbReference type="Gene3D" id="2.40.70.10">
    <property type="entry name" value="Acid Proteases"/>
    <property type="match status" value="1"/>
</dbReference>
<dbReference type="InterPro" id="IPR008503">
    <property type="entry name" value="Asp_endopeptidase"/>
</dbReference>
<keyword evidence="2" id="KW-0378">Hydrolase</keyword>
<dbReference type="OrthoDB" id="9782977at2"/>
<accession>A0A2U2J1T9</accession>
<comment type="caution">
    <text evidence="2">The sequence shown here is derived from an EMBL/GenBank/DDBJ whole genome shotgun (WGS) entry which is preliminary data.</text>
</comment>
<dbReference type="RefSeq" id="WP_109270443.1">
    <property type="nucleotide sequence ID" value="NZ_QFFF01000001.1"/>
</dbReference>
<dbReference type="EMBL" id="QFFF01000001">
    <property type="protein sequence ID" value="PWG02303.1"/>
    <property type="molecule type" value="Genomic_DNA"/>
</dbReference>
<organism evidence="2 3">
    <name type="scientific">Allosphingosinicella humi</name>
    <dbReference type="NCBI Taxonomy" id="2068657"/>
    <lineage>
        <taxon>Bacteria</taxon>
        <taxon>Pseudomonadati</taxon>
        <taxon>Pseudomonadota</taxon>
        <taxon>Alphaproteobacteria</taxon>
        <taxon>Sphingomonadales</taxon>
        <taxon>Sphingomonadaceae</taxon>
        <taxon>Allosphingosinicella</taxon>
    </lineage>
</organism>
<protein>
    <submittedName>
        <fullName evidence="2">ATP-dependent zinc protease</fullName>
    </submittedName>
</protein>
<dbReference type="Pfam" id="PF05618">
    <property type="entry name" value="Zn_protease"/>
    <property type="match status" value="1"/>
</dbReference>
<name>A0A2U2J1T9_9SPHN</name>
<dbReference type="PANTHER" id="PTHR38037">
    <property type="entry name" value="ZN_PROTEASE DOMAIN-CONTAINING PROTEIN"/>
    <property type="match status" value="1"/>
</dbReference>
<dbReference type="GO" id="GO:0006508">
    <property type="term" value="P:proteolysis"/>
    <property type="evidence" value="ECO:0007669"/>
    <property type="project" value="UniProtKB-KW"/>
</dbReference>
<feature type="domain" description="Retropepsin-like aspartic endopeptidase" evidence="1">
    <location>
        <begin position="7"/>
        <end position="141"/>
    </location>
</feature>
<dbReference type="Proteomes" id="UP000245916">
    <property type="component" value="Unassembled WGS sequence"/>
</dbReference>
<reference evidence="2 3" key="1">
    <citation type="submission" date="2018-05" db="EMBL/GenBank/DDBJ databases">
        <title>Genome of Sphingosinicella humi QZX222.</title>
        <authorList>
            <person name="Qiao Z."/>
            <person name="Wang G."/>
        </authorList>
    </citation>
    <scope>NUCLEOTIDE SEQUENCE [LARGE SCALE GENOMIC DNA]</scope>
    <source>
        <strain evidence="2 3">QZX222</strain>
    </source>
</reference>
<keyword evidence="3" id="KW-1185">Reference proteome</keyword>
<evidence type="ECO:0000259" key="1">
    <source>
        <dbReference type="Pfam" id="PF05618"/>
    </source>
</evidence>
<proteinExistence type="predicted"/>
<dbReference type="SUPFAM" id="SSF50630">
    <property type="entry name" value="Acid proteases"/>
    <property type="match status" value="1"/>
</dbReference>
<evidence type="ECO:0000313" key="2">
    <source>
        <dbReference type="EMBL" id="PWG02303.1"/>
    </source>
</evidence>